<comment type="caution">
    <text evidence="1">The sequence shown here is derived from an EMBL/GenBank/DDBJ whole genome shotgun (WGS) entry which is preliminary data.</text>
</comment>
<gene>
    <name evidence="1" type="ORF">J5X75_16585</name>
</gene>
<keyword evidence="2" id="KW-1185">Reference proteome</keyword>
<dbReference type="RefSeq" id="WP_208468308.1">
    <property type="nucleotide sequence ID" value="NZ_JAGFNS010000010.1"/>
</dbReference>
<protein>
    <submittedName>
        <fullName evidence="1">Uncharacterized protein</fullName>
    </submittedName>
</protein>
<organism evidence="1 2">
    <name type="scientific">Actinoplanes flavus</name>
    <dbReference type="NCBI Taxonomy" id="2820290"/>
    <lineage>
        <taxon>Bacteria</taxon>
        <taxon>Bacillati</taxon>
        <taxon>Actinomycetota</taxon>
        <taxon>Actinomycetes</taxon>
        <taxon>Micromonosporales</taxon>
        <taxon>Micromonosporaceae</taxon>
        <taxon>Actinoplanes</taxon>
    </lineage>
</organism>
<evidence type="ECO:0000313" key="2">
    <source>
        <dbReference type="Proteomes" id="UP000679690"/>
    </source>
</evidence>
<evidence type="ECO:0000313" key="1">
    <source>
        <dbReference type="EMBL" id="MBO3739145.1"/>
    </source>
</evidence>
<dbReference type="Proteomes" id="UP000679690">
    <property type="component" value="Unassembled WGS sequence"/>
</dbReference>
<accession>A0ABS3UK81</accession>
<name>A0ABS3UK81_9ACTN</name>
<reference evidence="1 2" key="1">
    <citation type="submission" date="2021-03" db="EMBL/GenBank/DDBJ databases">
        <title>Actinoplanes flavus sp. nov., a novel actinomycete isolated from Coconut Palm rhizosphere soil.</title>
        <authorList>
            <person name="Luo X."/>
        </authorList>
    </citation>
    <scope>NUCLEOTIDE SEQUENCE [LARGE SCALE GENOMIC DNA]</scope>
    <source>
        <strain evidence="1 2">NEAU-H7</strain>
    </source>
</reference>
<dbReference type="EMBL" id="JAGFNS010000010">
    <property type="protein sequence ID" value="MBO3739145.1"/>
    <property type="molecule type" value="Genomic_DNA"/>
</dbReference>
<sequence>MSVPGLRWELAGADRMLLRQEGRAVLFARVHPNRYGVRLFRTGGFRSPVDPIRAGETRRLTTAASWSYRFAGTWPRRPGPRRLPPYGLTSDLVLDWPDAELDWLGDGWNGVVPLRPLPTPDDGRVKAYRKPARDGRLPPLLLWWASNLDG</sequence>
<proteinExistence type="predicted"/>